<keyword evidence="7 8" id="KW-0472">Membrane</keyword>
<dbReference type="InterPro" id="IPR005219">
    <property type="entry name" value="PqiA-like_proteobact"/>
</dbReference>
<dbReference type="RefSeq" id="WP_091122915.1">
    <property type="nucleotide sequence ID" value="NZ_FMBA01000019.1"/>
</dbReference>
<keyword evidence="3" id="KW-1003">Cell membrane</keyword>
<accession>A0A1C4BDL5</accession>
<evidence type="ECO:0000256" key="2">
    <source>
        <dbReference type="ARBA" id="ARBA00007555"/>
    </source>
</evidence>
<name>A0A1C4BDL5_9GAMM</name>
<keyword evidence="6 8" id="KW-1133">Transmembrane helix</keyword>
<dbReference type="Proteomes" id="UP000199698">
    <property type="component" value="Unassembled WGS sequence"/>
</dbReference>
<feature type="transmembrane region" description="Helical" evidence="8">
    <location>
        <begin position="253"/>
        <end position="280"/>
    </location>
</feature>
<evidence type="ECO:0000256" key="8">
    <source>
        <dbReference type="SAM" id="Phobius"/>
    </source>
</evidence>
<dbReference type="EMBL" id="FMBA01000019">
    <property type="protein sequence ID" value="SCC04842.1"/>
    <property type="molecule type" value="Genomic_DNA"/>
</dbReference>
<comment type="similarity">
    <text evidence="2">Belongs to the PqiA family.</text>
</comment>
<proteinExistence type="inferred from homology"/>
<comment type="subcellular location">
    <subcellularLocation>
        <location evidence="1">Cell inner membrane</location>
        <topology evidence="1">Multi-pass membrane protein</topology>
    </subcellularLocation>
</comment>
<feature type="transmembrane region" description="Helical" evidence="8">
    <location>
        <begin position="50"/>
        <end position="74"/>
    </location>
</feature>
<dbReference type="OrthoDB" id="9800207at2"/>
<keyword evidence="10" id="KW-1185">Reference proteome</keyword>
<dbReference type="PANTHER" id="PTHR30462">
    <property type="entry name" value="INTERMEMBRANE TRANSPORT PROTEIN PQIB-RELATED"/>
    <property type="match status" value="1"/>
</dbReference>
<dbReference type="NCBIfam" id="TIGR00155">
    <property type="entry name" value="pqiA_fam"/>
    <property type="match status" value="1"/>
</dbReference>
<gene>
    <name evidence="9" type="ORF">GA0061080_101926</name>
</gene>
<feature type="transmembrane region" description="Helical" evidence="8">
    <location>
        <begin position="164"/>
        <end position="183"/>
    </location>
</feature>
<feature type="transmembrane region" description="Helical" evidence="8">
    <location>
        <begin position="300"/>
        <end position="331"/>
    </location>
</feature>
<dbReference type="InterPro" id="IPR051800">
    <property type="entry name" value="PqiA-PqiB_transport"/>
</dbReference>
<evidence type="ECO:0000256" key="7">
    <source>
        <dbReference type="ARBA" id="ARBA00023136"/>
    </source>
</evidence>
<evidence type="ECO:0000313" key="10">
    <source>
        <dbReference type="Proteomes" id="UP000199698"/>
    </source>
</evidence>
<sequence length="417" mass="47423">MAIDKQHYVLCSHCDLVIELADITVGHKAVCPRCNTTLAKNSCNMKFRSAMYAACSLIMIIVACGFVFIDIRIVGNYIGVSVLDIPKTLYFDKYSYVSALFILFVLLFPIFNLLIIVLLCSRIQLTKYRKRDLLIVYEKFQHWCMPEIFLTGVLVSFVKLMSYGSIGVTGTFWSFCLFVFFYIKSLVIFSPEVIWDEIHRNNFAVNTLKAGKTGISQNLKLCNCCQAILPMNYEKCPRCKQKSKIRDHDKIQWTIALLVTSLILYIPANLFGIMITVVFGSASTSTIIDGVIYMWQSGDIPVALVIFIASVVIPILKIISLSWLCYFALAVKQKNKNNCLKMKKLYTAVEFIGKWSMIDIFVVSVICSLVRNQQMMGVYPDIGVTFFASVVIITMIASQKFDPRLIWDRPQNRKIGQ</sequence>
<keyword evidence="4" id="KW-0997">Cell inner membrane</keyword>
<evidence type="ECO:0000256" key="4">
    <source>
        <dbReference type="ARBA" id="ARBA00022519"/>
    </source>
</evidence>
<feature type="transmembrane region" description="Helical" evidence="8">
    <location>
        <begin position="94"/>
        <end position="119"/>
    </location>
</feature>
<evidence type="ECO:0000256" key="5">
    <source>
        <dbReference type="ARBA" id="ARBA00022692"/>
    </source>
</evidence>
<dbReference type="AlphaFoldDB" id="A0A1C4BDL5"/>
<feature type="transmembrane region" description="Helical" evidence="8">
    <location>
        <begin position="140"/>
        <end position="158"/>
    </location>
</feature>
<feature type="transmembrane region" description="Helical" evidence="8">
    <location>
        <begin position="352"/>
        <end position="371"/>
    </location>
</feature>
<dbReference type="InterPro" id="IPR007498">
    <property type="entry name" value="PqiA-like"/>
</dbReference>
<dbReference type="Pfam" id="PF04403">
    <property type="entry name" value="PqiA"/>
    <property type="match status" value="2"/>
</dbReference>
<feature type="transmembrane region" description="Helical" evidence="8">
    <location>
        <begin position="377"/>
        <end position="397"/>
    </location>
</feature>
<dbReference type="PANTHER" id="PTHR30462:SF3">
    <property type="entry name" value="INTERMEMBRANE TRANSPORT PROTEIN PQIA"/>
    <property type="match status" value="1"/>
</dbReference>
<reference evidence="10" key="1">
    <citation type="submission" date="2016-08" db="EMBL/GenBank/DDBJ databases">
        <authorList>
            <person name="Varghese N."/>
            <person name="Submissions Spin"/>
        </authorList>
    </citation>
    <scope>NUCLEOTIDE SEQUENCE [LARGE SCALE GENOMIC DNA]</scope>
    <source>
        <strain evidence="10">R-53144</strain>
    </source>
</reference>
<evidence type="ECO:0000313" key="9">
    <source>
        <dbReference type="EMBL" id="SCC04842.1"/>
    </source>
</evidence>
<evidence type="ECO:0000256" key="6">
    <source>
        <dbReference type="ARBA" id="ARBA00022989"/>
    </source>
</evidence>
<dbReference type="GO" id="GO:0005886">
    <property type="term" value="C:plasma membrane"/>
    <property type="evidence" value="ECO:0007669"/>
    <property type="project" value="UniProtKB-SubCell"/>
</dbReference>
<keyword evidence="5 8" id="KW-0812">Transmembrane</keyword>
<evidence type="ECO:0000256" key="3">
    <source>
        <dbReference type="ARBA" id="ARBA00022475"/>
    </source>
</evidence>
<evidence type="ECO:0000256" key="1">
    <source>
        <dbReference type="ARBA" id="ARBA00004429"/>
    </source>
</evidence>
<protein>
    <submittedName>
        <fullName evidence="9">Paraquat-inducible protein A</fullName>
    </submittedName>
</protein>
<dbReference type="STRING" id="1798183.GA0061080_101926"/>
<organism evidence="9 10">
    <name type="scientific">Gilliamella intestini</name>
    <dbReference type="NCBI Taxonomy" id="1798183"/>
    <lineage>
        <taxon>Bacteria</taxon>
        <taxon>Pseudomonadati</taxon>
        <taxon>Pseudomonadota</taxon>
        <taxon>Gammaproteobacteria</taxon>
        <taxon>Orbales</taxon>
        <taxon>Orbaceae</taxon>
        <taxon>Gilliamella</taxon>
    </lineage>
</organism>